<dbReference type="InterPro" id="IPR050216">
    <property type="entry name" value="LRR_domain-containing"/>
</dbReference>
<dbReference type="InterPro" id="IPR032675">
    <property type="entry name" value="LRR_dom_sf"/>
</dbReference>
<dbReference type="Gene3D" id="3.80.10.10">
    <property type="entry name" value="Ribonuclease Inhibitor"/>
    <property type="match status" value="2"/>
</dbReference>
<accession>A0A3Q3E7P1</accession>
<dbReference type="GeneTree" id="ENSGT00940000164030"/>
<dbReference type="PROSITE" id="PS51450">
    <property type="entry name" value="LRR"/>
    <property type="match status" value="1"/>
</dbReference>
<dbReference type="PANTHER" id="PTHR48051:SF57">
    <property type="entry name" value="LEUCINE RICH REPEAT CONTAINING 30"/>
    <property type="match status" value="1"/>
</dbReference>
<dbReference type="SMART" id="SM00364">
    <property type="entry name" value="LRR_BAC"/>
    <property type="match status" value="5"/>
</dbReference>
<dbReference type="Pfam" id="PF13855">
    <property type="entry name" value="LRR_8"/>
    <property type="match status" value="2"/>
</dbReference>
<dbReference type="SMART" id="SM00369">
    <property type="entry name" value="LRR_TYP"/>
    <property type="match status" value="6"/>
</dbReference>
<evidence type="ECO:0000313" key="3">
    <source>
        <dbReference type="Ensembl" id="ENSLBEP00000003332.1"/>
    </source>
</evidence>
<reference evidence="3" key="1">
    <citation type="submission" date="2025-08" db="UniProtKB">
        <authorList>
            <consortium name="Ensembl"/>
        </authorList>
    </citation>
    <scope>IDENTIFICATION</scope>
</reference>
<organism evidence="3 4">
    <name type="scientific">Labrus bergylta</name>
    <name type="common">ballan wrasse</name>
    <dbReference type="NCBI Taxonomy" id="56723"/>
    <lineage>
        <taxon>Eukaryota</taxon>
        <taxon>Metazoa</taxon>
        <taxon>Chordata</taxon>
        <taxon>Craniata</taxon>
        <taxon>Vertebrata</taxon>
        <taxon>Euteleostomi</taxon>
        <taxon>Actinopterygii</taxon>
        <taxon>Neopterygii</taxon>
        <taxon>Teleostei</taxon>
        <taxon>Neoteleostei</taxon>
        <taxon>Acanthomorphata</taxon>
        <taxon>Eupercaria</taxon>
        <taxon>Labriformes</taxon>
        <taxon>Labridae</taxon>
        <taxon>Labrus</taxon>
    </lineage>
</organism>
<dbReference type="STRING" id="56723.ENSLBEP00000003332"/>
<keyword evidence="1" id="KW-0433">Leucine-rich repeat</keyword>
<reference evidence="3" key="2">
    <citation type="submission" date="2025-09" db="UniProtKB">
        <authorList>
            <consortium name="Ensembl"/>
        </authorList>
    </citation>
    <scope>IDENTIFICATION</scope>
</reference>
<dbReference type="GO" id="GO:0005737">
    <property type="term" value="C:cytoplasm"/>
    <property type="evidence" value="ECO:0007669"/>
    <property type="project" value="TreeGrafter"/>
</dbReference>
<evidence type="ECO:0000256" key="2">
    <source>
        <dbReference type="ARBA" id="ARBA00022737"/>
    </source>
</evidence>
<dbReference type="Ensembl" id="ENSLBET00000003504.1">
    <property type="protein sequence ID" value="ENSLBEP00000003332.1"/>
    <property type="gene ID" value="ENSLBEG00000002570.1"/>
</dbReference>
<dbReference type="InterPro" id="IPR003591">
    <property type="entry name" value="Leu-rich_rpt_typical-subtyp"/>
</dbReference>
<dbReference type="SUPFAM" id="SSF52058">
    <property type="entry name" value="L domain-like"/>
    <property type="match status" value="1"/>
</dbReference>
<evidence type="ECO:0000256" key="1">
    <source>
        <dbReference type="ARBA" id="ARBA00022614"/>
    </source>
</evidence>
<keyword evidence="2" id="KW-0677">Repeat</keyword>
<name>A0A3Q3E7P1_9LABR</name>
<dbReference type="PANTHER" id="PTHR48051">
    <property type="match status" value="1"/>
</dbReference>
<protein>
    <submittedName>
        <fullName evidence="3">Uncharacterized protein</fullName>
    </submittedName>
</protein>
<dbReference type="Proteomes" id="UP000261660">
    <property type="component" value="Unplaced"/>
</dbReference>
<proteinExistence type="predicted"/>
<dbReference type="AlphaFoldDB" id="A0A3Q3E7P1"/>
<dbReference type="InParanoid" id="A0A3Q3E7P1"/>
<evidence type="ECO:0000313" key="4">
    <source>
        <dbReference type="Proteomes" id="UP000261660"/>
    </source>
</evidence>
<keyword evidence="4" id="KW-1185">Reference proteome</keyword>
<dbReference type="InterPro" id="IPR001611">
    <property type="entry name" value="Leu-rich_rpt"/>
</dbReference>
<sequence length="281" mass="31283">FQMADSVVRALYGKATSLTLSSKKMKKVPECISRLTNLSVLLLNNNSISCLPAELLSLQHLSELNLGNNALKEVPAVLGHLESLKKLYLFSNQIRAVLGRLEHLSVLDNELEEVPAELGHLTRLTVINLTYNSLSRLPQQLYQCKELTKLHVARNKLSSLPEVSDQGIGALSKLQVLDVAGNKLSMFPVGVRYTELAARRVLREDRNKSSLVHRMLPLHPFLTAMLANSSCCAVCLDPFLTTWLECVHFISLKKTIPVRALLCSYKCFNEGGHSYYGVVSR</sequence>